<dbReference type="AlphaFoldDB" id="A0A4R1RGY6"/>
<evidence type="ECO:0000256" key="4">
    <source>
        <dbReference type="ARBA" id="ARBA00022692"/>
    </source>
</evidence>
<dbReference type="InterPro" id="IPR055344">
    <property type="entry name" value="SecD_SecF_C_bact"/>
</dbReference>
<dbReference type="GO" id="GO:0015450">
    <property type="term" value="F:protein-transporting ATPase activity"/>
    <property type="evidence" value="ECO:0007669"/>
    <property type="project" value="InterPro"/>
</dbReference>
<comment type="similarity">
    <text evidence="9">Belongs to the SecD/SecF family. SecD subfamily.</text>
</comment>
<keyword evidence="6 9" id="KW-1133">Transmembrane helix</keyword>
<dbReference type="GO" id="GO:0006605">
    <property type="term" value="P:protein targeting"/>
    <property type="evidence" value="ECO:0007669"/>
    <property type="project" value="UniProtKB-UniRule"/>
</dbReference>
<evidence type="ECO:0000259" key="11">
    <source>
        <dbReference type="Pfam" id="PF22599"/>
    </source>
</evidence>
<dbReference type="Gene3D" id="3.30.70.3220">
    <property type="match status" value="1"/>
</dbReference>
<dbReference type="PRINTS" id="PR00702">
    <property type="entry name" value="ACRIFLAVINRP"/>
</dbReference>
<proteinExistence type="inferred from homology"/>
<dbReference type="InterPro" id="IPR054384">
    <property type="entry name" value="SecDF_P1_head"/>
</dbReference>
<dbReference type="PANTHER" id="PTHR30081:SF1">
    <property type="entry name" value="PROTEIN TRANSLOCASE SUBUNIT SECD"/>
    <property type="match status" value="1"/>
</dbReference>
<dbReference type="GO" id="GO:0065002">
    <property type="term" value="P:intracellular protein transmembrane transport"/>
    <property type="evidence" value="ECO:0007669"/>
    <property type="project" value="UniProtKB-UniRule"/>
</dbReference>
<dbReference type="InterPro" id="IPR022813">
    <property type="entry name" value="SecD/SecF_arch_bac"/>
</dbReference>
<keyword evidence="2 9" id="KW-0813">Transport</keyword>
<evidence type="ECO:0000256" key="9">
    <source>
        <dbReference type="HAMAP-Rule" id="MF_01463"/>
    </source>
</evidence>
<evidence type="ECO:0000313" key="12">
    <source>
        <dbReference type="EMBL" id="TCL65281.1"/>
    </source>
</evidence>
<keyword evidence="4 9" id="KW-0812">Transmembrane</keyword>
<gene>
    <name evidence="9" type="primary">secD</name>
    <name evidence="12" type="ORF">EDC14_101729</name>
</gene>
<dbReference type="NCBIfam" id="TIGR00916">
    <property type="entry name" value="2A0604s01"/>
    <property type="match status" value="1"/>
</dbReference>
<dbReference type="EMBL" id="SLUN01000017">
    <property type="protein sequence ID" value="TCL65281.1"/>
    <property type="molecule type" value="Genomic_DNA"/>
</dbReference>
<keyword evidence="7 9" id="KW-0811">Translocation</keyword>
<dbReference type="Pfam" id="PF02355">
    <property type="entry name" value="SecD_SecF_C"/>
    <property type="match status" value="1"/>
</dbReference>
<dbReference type="Pfam" id="PF22599">
    <property type="entry name" value="SecDF_P1_head"/>
    <property type="match status" value="1"/>
</dbReference>
<evidence type="ECO:0000256" key="7">
    <source>
        <dbReference type="ARBA" id="ARBA00023010"/>
    </source>
</evidence>
<dbReference type="PANTHER" id="PTHR30081">
    <property type="entry name" value="PROTEIN-EXPORT MEMBRANE PROTEIN SEC"/>
    <property type="match status" value="1"/>
</dbReference>
<comment type="caution">
    <text evidence="9">Lacks conserved residue(s) required for the propagation of feature annotation.</text>
</comment>
<evidence type="ECO:0000256" key="1">
    <source>
        <dbReference type="ARBA" id="ARBA00004651"/>
    </source>
</evidence>
<comment type="caution">
    <text evidence="12">The sequence shown here is derived from an EMBL/GenBank/DDBJ whole genome shotgun (WGS) entry which is preliminary data.</text>
</comment>
<dbReference type="SUPFAM" id="SSF82866">
    <property type="entry name" value="Multidrug efflux transporter AcrB transmembrane domain"/>
    <property type="match status" value="1"/>
</dbReference>
<comment type="function">
    <text evidence="9">Part of the Sec protein translocase complex. Interacts with the SecYEG preprotein conducting channel. SecDF uses the proton motive force (PMF) to complete protein translocation after the ATP-dependent function of SecA.</text>
</comment>
<keyword evidence="3 9" id="KW-1003">Cell membrane</keyword>
<dbReference type="RefSeq" id="WP_132014958.1">
    <property type="nucleotide sequence ID" value="NZ_SLUN01000017.1"/>
</dbReference>
<dbReference type="FunFam" id="1.20.1640.10:FF:000004">
    <property type="entry name" value="Protein translocase subunit SecD"/>
    <property type="match status" value="1"/>
</dbReference>
<keyword evidence="13" id="KW-1185">Reference proteome</keyword>
<evidence type="ECO:0000256" key="2">
    <source>
        <dbReference type="ARBA" id="ARBA00022448"/>
    </source>
</evidence>
<accession>A0A4R1RGY6</accession>
<dbReference type="GO" id="GO:0005886">
    <property type="term" value="C:plasma membrane"/>
    <property type="evidence" value="ECO:0007669"/>
    <property type="project" value="UniProtKB-SubCell"/>
</dbReference>
<evidence type="ECO:0000256" key="8">
    <source>
        <dbReference type="ARBA" id="ARBA00023136"/>
    </source>
</evidence>
<evidence type="ECO:0000259" key="10">
    <source>
        <dbReference type="Pfam" id="PF02355"/>
    </source>
</evidence>
<keyword evidence="8 9" id="KW-0472">Membrane</keyword>
<feature type="domain" description="Protein export membrane protein SecD/SecF C-terminal" evidence="10">
    <location>
        <begin position="319"/>
        <end position="487"/>
    </location>
</feature>
<feature type="transmembrane region" description="Helical" evidence="9">
    <location>
        <begin position="392"/>
        <end position="410"/>
    </location>
</feature>
<feature type="transmembrane region" description="Helical" evidence="9">
    <location>
        <begin position="461"/>
        <end position="481"/>
    </location>
</feature>
<name>A0A4R1RGY6_HYDET</name>
<dbReference type="OrthoDB" id="9805019at2"/>
<feature type="transmembrane region" description="Helical" evidence="9">
    <location>
        <begin position="340"/>
        <end position="360"/>
    </location>
</feature>
<organism evidence="12 13">
    <name type="scientific">Hydrogenispora ethanolica</name>
    <dbReference type="NCBI Taxonomy" id="1082276"/>
    <lineage>
        <taxon>Bacteria</taxon>
        <taxon>Bacillati</taxon>
        <taxon>Bacillota</taxon>
        <taxon>Hydrogenispora</taxon>
    </lineage>
</organism>
<dbReference type="InterPro" id="IPR005791">
    <property type="entry name" value="SecD"/>
</dbReference>
<feature type="transmembrane region" description="Helical" evidence="9">
    <location>
        <begin position="367"/>
        <end position="386"/>
    </location>
</feature>
<keyword evidence="5 9" id="KW-0653">Protein transport</keyword>
<dbReference type="NCBIfam" id="TIGR01129">
    <property type="entry name" value="secD"/>
    <property type="match status" value="1"/>
</dbReference>
<feature type="transmembrane region" description="Helical" evidence="9">
    <location>
        <begin position="431"/>
        <end position="455"/>
    </location>
</feature>
<dbReference type="Proteomes" id="UP000295008">
    <property type="component" value="Unassembled WGS sequence"/>
</dbReference>
<dbReference type="InterPro" id="IPR048634">
    <property type="entry name" value="SecD_SecF_C"/>
</dbReference>
<dbReference type="Gene3D" id="1.20.1640.10">
    <property type="entry name" value="Multidrug efflux transporter AcrB transmembrane domain"/>
    <property type="match status" value="1"/>
</dbReference>
<evidence type="ECO:0000256" key="6">
    <source>
        <dbReference type="ARBA" id="ARBA00022989"/>
    </source>
</evidence>
<evidence type="ECO:0000256" key="3">
    <source>
        <dbReference type="ARBA" id="ARBA00022475"/>
    </source>
</evidence>
<sequence>MRQDLRWKSAILFIVVLIFAVVLSPVGKDFFKGDPIRQGLDLKGGIELLLSPDYRLGSTNLFRFGDELVLKMKQAGITEPKVDPLGVLDGDRYDGLKFTFASPSDVERVKNLGLFPANYRLEQFGETKNLHLTPDYQGNVVELAVNQDARDYGDIDEVLTRSIAIINNRINEKSGGVGETDIRKDGKGRIVAQLPGVSTLQEAKELITATGRLTFRINNQIVLDGTDMQDIRVQYDASKGGYVIAFAFKGEGAKQLEKITTENVGKQMAVYLDESMLMNPVINDPIPNGSGVITFGNSTKEEVEKDAILMKSGALPVSLRVVSSTQVAPTLGREIVKQSLLAGVIGIALVITFMAIFYSLPGILADAALILYGLFLLGVMACLRQVLTLPGVAGFILTLGMAVDANIIIFERIKDEIRNGKRVRPAVQAGYGRALVTILDSNITTLIAAGVLYFFGNGPVQGFAVTLAIGIVVSMITAIYITRMFLEWKIDHDPDRYAKFFGVKEVVEQ</sequence>
<evidence type="ECO:0000256" key="5">
    <source>
        <dbReference type="ARBA" id="ARBA00022927"/>
    </source>
</evidence>
<evidence type="ECO:0000313" key="13">
    <source>
        <dbReference type="Proteomes" id="UP000295008"/>
    </source>
</evidence>
<dbReference type="InterPro" id="IPR001036">
    <property type="entry name" value="Acrflvin-R"/>
</dbReference>
<feature type="domain" description="SecDF P1 head subdomain" evidence="11">
    <location>
        <begin position="214"/>
        <end position="317"/>
    </location>
</feature>
<dbReference type="HAMAP" id="MF_01463_B">
    <property type="entry name" value="SecD_B"/>
    <property type="match status" value="1"/>
</dbReference>
<protein>
    <recommendedName>
        <fullName evidence="9">Protein translocase subunit SecD</fullName>
    </recommendedName>
</protein>
<reference evidence="12 13" key="1">
    <citation type="submission" date="2019-03" db="EMBL/GenBank/DDBJ databases">
        <title>Genomic Encyclopedia of Type Strains, Phase IV (KMG-IV): sequencing the most valuable type-strain genomes for metagenomic binning, comparative biology and taxonomic classification.</title>
        <authorList>
            <person name="Goeker M."/>
        </authorList>
    </citation>
    <scope>NUCLEOTIDE SEQUENCE [LARGE SCALE GENOMIC DNA]</scope>
    <source>
        <strain evidence="12 13">LX-B</strain>
    </source>
</reference>
<comment type="subunit">
    <text evidence="9">Forms a complex with SecF. Part of the essential Sec protein translocation apparatus which comprises SecA, SecYEG and auxiliary proteins SecDF. Other proteins may also be involved.</text>
</comment>
<comment type="subcellular location">
    <subcellularLocation>
        <location evidence="1 9">Cell membrane</location>
        <topology evidence="1 9">Multi-pass membrane protein</topology>
    </subcellularLocation>
</comment>
<dbReference type="GO" id="GO:0043952">
    <property type="term" value="P:protein transport by the Sec complex"/>
    <property type="evidence" value="ECO:0007669"/>
    <property type="project" value="UniProtKB-UniRule"/>
</dbReference>